<evidence type="ECO:0000313" key="12">
    <source>
        <dbReference type="EMBL" id="GGW23507.1"/>
    </source>
</evidence>
<dbReference type="SUPFAM" id="SSF90123">
    <property type="entry name" value="ABC transporter transmembrane region"/>
    <property type="match status" value="1"/>
</dbReference>
<dbReference type="Gene3D" id="3.40.50.300">
    <property type="entry name" value="P-loop containing nucleotide triphosphate hydrolases"/>
    <property type="match status" value="1"/>
</dbReference>
<feature type="transmembrane region" description="Helical" evidence="9">
    <location>
        <begin position="173"/>
        <end position="193"/>
    </location>
</feature>
<keyword evidence="4 9" id="KW-0812">Transmembrane</keyword>
<dbReference type="PROSITE" id="PS50893">
    <property type="entry name" value="ABC_TRANSPORTER_2"/>
    <property type="match status" value="1"/>
</dbReference>
<dbReference type="EMBL" id="BMYQ01000001">
    <property type="protein sequence ID" value="GGW23507.1"/>
    <property type="molecule type" value="Genomic_DNA"/>
</dbReference>
<keyword evidence="3" id="KW-1003">Cell membrane</keyword>
<evidence type="ECO:0000256" key="4">
    <source>
        <dbReference type="ARBA" id="ARBA00022692"/>
    </source>
</evidence>
<keyword evidence="6" id="KW-0067">ATP-binding</keyword>
<feature type="transmembrane region" description="Helical" evidence="9">
    <location>
        <begin position="253"/>
        <end position="274"/>
    </location>
</feature>
<dbReference type="SMART" id="SM00382">
    <property type="entry name" value="AAA"/>
    <property type="match status" value="1"/>
</dbReference>
<protein>
    <submittedName>
        <fullName evidence="12">ABC transporter permease</fullName>
    </submittedName>
</protein>
<dbReference type="InterPro" id="IPR003439">
    <property type="entry name" value="ABC_transporter-like_ATP-bd"/>
</dbReference>
<comment type="subcellular location">
    <subcellularLocation>
        <location evidence="1">Cell membrane</location>
        <topology evidence="1">Multi-pass membrane protein</topology>
    </subcellularLocation>
</comment>
<dbReference type="RefSeq" id="WP_189632524.1">
    <property type="nucleotide sequence ID" value="NZ_BMYQ01000001.1"/>
</dbReference>
<sequence>MPKTPQDPRYTSRRLFGRLWSGYLRRHAPLMMVAFLLMTIEGATLGALSWLLEPLFDKVFAPGGSDMLIWVGTAIFGLFLVRAVTSVSSKSLMTLISQRSSTAMQTDLLAHILRLDGRFFQDNPPGALMERVVGDTAAVQGVWTAIITGAGRDLIALISLFVVALSIDVHWTLAALVGAPVLIAPAAIVQRYIRRKTMQMRAQAGRRATRLDEIFHGIQAIKLNRMEGYQTDRFRSIVDVIVRAEVRTMMGRATVPALIDIVTGVGFFTVLMLAGGEISEGARTTGEFMSFFTAMALTFQPIRRLGDQAGVWQIAAASLERIFRLFDTLPAPRPKAGSATLPKAVPDITLRDVHFSYGEVPVLRGVTFTAKAGAMTALVGASGAGKSTVFHLLTGMAEPTSGEICLNGVDIASLSLPDLRAQFAVVSQDAMLFDETIRENVTLGRDLPADRLSAALDAAHVTDFVQRLPQGVETPAGPRGSALSGGQRQRVAIARALIAGAPVLLLDEATSALDAASEAVVSEALARLGEGRTTLVIAHRLATVREADHIVVMDRGRVVEEGTHLGLLAQGGLYADLYRLQFKD</sequence>
<dbReference type="AlphaFoldDB" id="A0A918MI52"/>
<evidence type="ECO:0000259" key="11">
    <source>
        <dbReference type="PROSITE" id="PS50929"/>
    </source>
</evidence>
<dbReference type="CDD" id="cd18552">
    <property type="entry name" value="ABC_6TM_MsbA_like"/>
    <property type="match status" value="1"/>
</dbReference>
<dbReference type="GO" id="GO:0015421">
    <property type="term" value="F:ABC-type oligopeptide transporter activity"/>
    <property type="evidence" value="ECO:0007669"/>
    <property type="project" value="TreeGrafter"/>
</dbReference>
<dbReference type="InterPro" id="IPR011527">
    <property type="entry name" value="ABC1_TM_dom"/>
</dbReference>
<dbReference type="PANTHER" id="PTHR43394">
    <property type="entry name" value="ATP-DEPENDENT PERMEASE MDL1, MITOCHONDRIAL"/>
    <property type="match status" value="1"/>
</dbReference>
<keyword evidence="5" id="KW-0547">Nucleotide-binding</keyword>
<gene>
    <name evidence="12" type="ORF">GCM10011452_08290</name>
</gene>
<dbReference type="Pfam" id="PF00664">
    <property type="entry name" value="ABC_membrane"/>
    <property type="match status" value="1"/>
</dbReference>
<feature type="transmembrane region" description="Helical" evidence="9">
    <location>
        <begin position="67"/>
        <end position="85"/>
    </location>
</feature>
<feature type="transmembrane region" description="Helical" evidence="9">
    <location>
        <begin position="141"/>
        <end position="167"/>
    </location>
</feature>
<dbReference type="Proteomes" id="UP000628984">
    <property type="component" value="Unassembled WGS sequence"/>
</dbReference>
<comment type="caution">
    <text evidence="12">The sequence shown here is derived from an EMBL/GenBank/DDBJ whole genome shotgun (WGS) entry which is preliminary data.</text>
</comment>
<evidence type="ECO:0000256" key="8">
    <source>
        <dbReference type="ARBA" id="ARBA00023136"/>
    </source>
</evidence>
<dbReference type="PROSITE" id="PS00211">
    <property type="entry name" value="ABC_TRANSPORTER_1"/>
    <property type="match status" value="1"/>
</dbReference>
<dbReference type="InterPro" id="IPR003593">
    <property type="entry name" value="AAA+_ATPase"/>
</dbReference>
<dbReference type="PANTHER" id="PTHR43394:SF1">
    <property type="entry name" value="ATP-BINDING CASSETTE SUB-FAMILY B MEMBER 10, MITOCHONDRIAL"/>
    <property type="match status" value="1"/>
</dbReference>
<feature type="domain" description="ABC transporter" evidence="10">
    <location>
        <begin position="348"/>
        <end position="580"/>
    </location>
</feature>
<reference evidence="12" key="1">
    <citation type="journal article" date="2014" name="Int. J. Syst. Evol. Microbiol.">
        <title>Complete genome sequence of Corynebacterium casei LMG S-19264T (=DSM 44701T), isolated from a smear-ripened cheese.</title>
        <authorList>
            <consortium name="US DOE Joint Genome Institute (JGI-PGF)"/>
            <person name="Walter F."/>
            <person name="Albersmeier A."/>
            <person name="Kalinowski J."/>
            <person name="Ruckert C."/>
        </authorList>
    </citation>
    <scope>NUCLEOTIDE SEQUENCE</scope>
    <source>
        <strain evidence="12">KCTC 23714</strain>
    </source>
</reference>
<evidence type="ECO:0000256" key="1">
    <source>
        <dbReference type="ARBA" id="ARBA00004651"/>
    </source>
</evidence>
<evidence type="ECO:0000256" key="2">
    <source>
        <dbReference type="ARBA" id="ARBA00022448"/>
    </source>
</evidence>
<dbReference type="InterPro" id="IPR039421">
    <property type="entry name" value="Type_1_exporter"/>
</dbReference>
<feature type="domain" description="ABC transmembrane type-1" evidence="11">
    <location>
        <begin position="33"/>
        <end position="313"/>
    </location>
</feature>
<dbReference type="GO" id="GO:0005886">
    <property type="term" value="C:plasma membrane"/>
    <property type="evidence" value="ECO:0007669"/>
    <property type="project" value="UniProtKB-SubCell"/>
</dbReference>
<keyword evidence="8 9" id="KW-0472">Membrane</keyword>
<dbReference type="Gene3D" id="1.20.1560.10">
    <property type="entry name" value="ABC transporter type 1, transmembrane domain"/>
    <property type="match status" value="1"/>
</dbReference>
<dbReference type="InterPro" id="IPR017871">
    <property type="entry name" value="ABC_transporter-like_CS"/>
</dbReference>
<reference evidence="12" key="2">
    <citation type="submission" date="2020-09" db="EMBL/GenBank/DDBJ databases">
        <authorList>
            <person name="Sun Q."/>
            <person name="Kim S."/>
        </authorList>
    </citation>
    <scope>NUCLEOTIDE SEQUENCE</scope>
    <source>
        <strain evidence="12">KCTC 23714</strain>
    </source>
</reference>
<evidence type="ECO:0000259" key="10">
    <source>
        <dbReference type="PROSITE" id="PS50893"/>
    </source>
</evidence>
<name>A0A918MI52_9RHOB</name>
<evidence type="ECO:0000256" key="9">
    <source>
        <dbReference type="SAM" id="Phobius"/>
    </source>
</evidence>
<evidence type="ECO:0000256" key="7">
    <source>
        <dbReference type="ARBA" id="ARBA00022989"/>
    </source>
</evidence>
<organism evidence="12 13">
    <name type="scientific">Gemmobacter lanyuensis</name>
    <dbReference type="NCBI Taxonomy" id="1054497"/>
    <lineage>
        <taxon>Bacteria</taxon>
        <taxon>Pseudomonadati</taxon>
        <taxon>Pseudomonadota</taxon>
        <taxon>Alphaproteobacteria</taxon>
        <taxon>Rhodobacterales</taxon>
        <taxon>Paracoccaceae</taxon>
        <taxon>Gemmobacter</taxon>
    </lineage>
</organism>
<dbReference type="GO" id="GO:0016887">
    <property type="term" value="F:ATP hydrolysis activity"/>
    <property type="evidence" value="ECO:0007669"/>
    <property type="project" value="InterPro"/>
</dbReference>
<evidence type="ECO:0000256" key="3">
    <source>
        <dbReference type="ARBA" id="ARBA00022475"/>
    </source>
</evidence>
<dbReference type="Pfam" id="PF00005">
    <property type="entry name" value="ABC_tran"/>
    <property type="match status" value="1"/>
</dbReference>
<evidence type="ECO:0000256" key="6">
    <source>
        <dbReference type="ARBA" id="ARBA00022840"/>
    </source>
</evidence>
<dbReference type="PROSITE" id="PS50929">
    <property type="entry name" value="ABC_TM1F"/>
    <property type="match status" value="1"/>
</dbReference>
<dbReference type="InterPro" id="IPR036640">
    <property type="entry name" value="ABC1_TM_sf"/>
</dbReference>
<evidence type="ECO:0000313" key="13">
    <source>
        <dbReference type="Proteomes" id="UP000628984"/>
    </source>
</evidence>
<dbReference type="InterPro" id="IPR027417">
    <property type="entry name" value="P-loop_NTPase"/>
</dbReference>
<accession>A0A918MI52</accession>
<proteinExistence type="predicted"/>
<feature type="transmembrane region" description="Helical" evidence="9">
    <location>
        <begin position="28"/>
        <end position="52"/>
    </location>
</feature>
<keyword evidence="13" id="KW-1185">Reference proteome</keyword>
<evidence type="ECO:0000256" key="5">
    <source>
        <dbReference type="ARBA" id="ARBA00022741"/>
    </source>
</evidence>
<dbReference type="GO" id="GO:0005524">
    <property type="term" value="F:ATP binding"/>
    <property type="evidence" value="ECO:0007669"/>
    <property type="project" value="UniProtKB-KW"/>
</dbReference>
<keyword evidence="2" id="KW-0813">Transport</keyword>
<keyword evidence="7 9" id="KW-1133">Transmembrane helix</keyword>
<dbReference type="SUPFAM" id="SSF52540">
    <property type="entry name" value="P-loop containing nucleoside triphosphate hydrolases"/>
    <property type="match status" value="1"/>
</dbReference>
<dbReference type="FunFam" id="3.40.50.300:FF:000221">
    <property type="entry name" value="Multidrug ABC transporter ATP-binding protein"/>
    <property type="match status" value="1"/>
</dbReference>